<comment type="caution">
    <text evidence="1">The sequence shown here is derived from an EMBL/GenBank/DDBJ whole genome shotgun (WGS) entry which is preliminary data.</text>
</comment>
<accession>X0YFU8</accession>
<gene>
    <name evidence="1" type="ORF">S01H4_13364</name>
</gene>
<dbReference type="AlphaFoldDB" id="X0YFU8"/>
<reference evidence="1" key="1">
    <citation type="journal article" date="2014" name="Front. Microbiol.">
        <title>High frequency of phylogenetically diverse reductive dehalogenase-homologous genes in deep subseafloor sedimentary metagenomes.</title>
        <authorList>
            <person name="Kawai M."/>
            <person name="Futagami T."/>
            <person name="Toyoda A."/>
            <person name="Takaki Y."/>
            <person name="Nishi S."/>
            <person name="Hori S."/>
            <person name="Arai W."/>
            <person name="Tsubouchi T."/>
            <person name="Morono Y."/>
            <person name="Uchiyama I."/>
            <person name="Ito T."/>
            <person name="Fujiyama A."/>
            <person name="Inagaki F."/>
            <person name="Takami H."/>
        </authorList>
    </citation>
    <scope>NUCLEOTIDE SEQUENCE</scope>
    <source>
        <strain evidence="1">Expedition CK06-06</strain>
    </source>
</reference>
<evidence type="ECO:0000313" key="1">
    <source>
        <dbReference type="EMBL" id="GAG54879.1"/>
    </source>
</evidence>
<name>X0YFU8_9ZZZZ</name>
<proteinExistence type="predicted"/>
<organism evidence="1">
    <name type="scientific">marine sediment metagenome</name>
    <dbReference type="NCBI Taxonomy" id="412755"/>
    <lineage>
        <taxon>unclassified sequences</taxon>
        <taxon>metagenomes</taxon>
        <taxon>ecological metagenomes</taxon>
    </lineage>
</organism>
<dbReference type="EMBL" id="BART01005891">
    <property type="protein sequence ID" value="GAG54879.1"/>
    <property type="molecule type" value="Genomic_DNA"/>
</dbReference>
<protein>
    <submittedName>
        <fullName evidence="1">Uncharacterized protein</fullName>
    </submittedName>
</protein>
<sequence length="60" mass="6974">MAENKKKEPKDLTMGMIKETPQVQKKRLPDGTFMLLDKQETELDKGKLKSEKTVRDLRAK</sequence>